<dbReference type="Pfam" id="PF10213">
    <property type="entry name" value="MRP-S28"/>
    <property type="match status" value="1"/>
</dbReference>
<accession>A0A507EFQ1</accession>
<gene>
    <name evidence="2" type="ORF">PhCBS80983_g00288</name>
</gene>
<protein>
    <recommendedName>
        <fullName evidence="1">Small ribosomal subunit protein mS35 mitochondrial conserved domain-containing protein</fullName>
    </recommendedName>
</protein>
<dbReference type="InterPro" id="IPR019349">
    <property type="entry name" value="Ribosomal_mS35_mit"/>
</dbReference>
<dbReference type="InterPro" id="IPR039848">
    <property type="entry name" value="Ribosomal_mS35_mt"/>
</dbReference>
<dbReference type="Proteomes" id="UP000318582">
    <property type="component" value="Unassembled WGS sequence"/>
</dbReference>
<dbReference type="GO" id="GO:0003735">
    <property type="term" value="F:structural constituent of ribosome"/>
    <property type="evidence" value="ECO:0007669"/>
    <property type="project" value="InterPro"/>
</dbReference>
<dbReference type="GO" id="GO:0005763">
    <property type="term" value="C:mitochondrial small ribosomal subunit"/>
    <property type="evidence" value="ECO:0007669"/>
    <property type="project" value="TreeGrafter"/>
</dbReference>
<evidence type="ECO:0000259" key="1">
    <source>
        <dbReference type="Pfam" id="PF10213"/>
    </source>
</evidence>
<dbReference type="EMBL" id="QEAQ01000002">
    <property type="protein sequence ID" value="TPX62644.1"/>
    <property type="molecule type" value="Genomic_DNA"/>
</dbReference>
<proteinExistence type="predicted"/>
<dbReference type="STRING" id="109895.A0A507EFQ1"/>
<evidence type="ECO:0000313" key="2">
    <source>
        <dbReference type="EMBL" id="TPX62644.1"/>
    </source>
</evidence>
<organism evidence="2 3">
    <name type="scientific">Powellomyces hirtus</name>
    <dbReference type="NCBI Taxonomy" id="109895"/>
    <lineage>
        <taxon>Eukaryota</taxon>
        <taxon>Fungi</taxon>
        <taxon>Fungi incertae sedis</taxon>
        <taxon>Chytridiomycota</taxon>
        <taxon>Chytridiomycota incertae sedis</taxon>
        <taxon>Chytridiomycetes</taxon>
        <taxon>Spizellomycetales</taxon>
        <taxon>Powellomycetaceae</taxon>
        <taxon>Powellomyces</taxon>
    </lineage>
</organism>
<comment type="caution">
    <text evidence="2">The sequence shown here is derived from an EMBL/GenBank/DDBJ whole genome shotgun (WGS) entry which is preliminary data.</text>
</comment>
<reference evidence="2 3" key="1">
    <citation type="journal article" date="2019" name="Sci. Rep.">
        <title>Comparative genomics of chytrid fungi reveal insights into the obligate biotrophic and pathogenic lifestyle of Synchytrium endobioticum.</title>
        <authorList>
            <person name="van de Vossenberg B.T.L.H."/>
            <person name="Warris S."/>
            <person name="Nguyen H.D.T."/>
            <person name="van Gent-Pelzer M.P.E."/>
            <person name="Joly D.L."/>
            <person name="van de Geest H.C."/>
            <person name="Bonants P.J.M."/>
            <person name="Smith D.S."/>
            <person name="Levesque C.A."/>
            <person name="van der Lee T.A.J."/>
        </authorList>
    </citation>
    <scope>NUCLEOTIDE SEQUENCE [LARGE SCALE GENOMIC DNA]</scope>
    <source>
        <strain evidence="2 3">CBS 809.83</strain>
    </source>
</reference>
<sequence>MASTICRCTITRTVLRSARISVSSSPSLASAAFSTSSRFLARKQQTGGNRREEIDFAQLTGDLQTDGVHRYELDFLETVQWVKQLLIKMEDDQELLKSKSRPYTPQSSTQPLCFQYSDNTKYDFTKPQPYNTKITMHVKISTLDLTPAQRHQLLLLAGKTYNPYLDIVSVSAETSDVARTGDATKDREINKAQLREEFLRMLDEAKSGKDSFTDVPLDMRHLKVRRSGLEFPEQWLRPKTTNIAEASRS</sequence>
<dbReference type="PANTHER" id="PTHR13490">
    <property type="entry name" value="MITOCHONDRIAL 28S RIBOSOMAL PROTEIN S28"/>
    <property type="match status" value="1"/>
</dbReference>
<feature type="domain" description="Small ribosomal subunit protein mS35 mitochondrial conserved" evidence="1">
    <location>
        <begin position="102"/>
        <end position="235"/>
    </location>
</feature>
<dbReference type="AlphaFoldDB" id="A0A507EFQ1"/>
<dbReference type="GO" id="GO:0032543">
    <property type="term" value="P:mitochondrial translation"/>
    <property type="evidence" value="ECO:0007669"/>
    <property type="project" value="InterPro"/>
</dbReference>
<keyword evidence="3" id="KW-1185">Reference proteome</keyword>
<evidence type="ECO:0000313" key="3">
    <source>
        <dbReference type="Proteomes" id="UP000318582"/>
    </source>
</evidence>
<name>A0A507EFQ1_9FUNG</name>
<dbReference type="PANTHER" id="PTHR13490:SF0">
    <property type="entry name" value="SMALL RIBOSOMAL SUBUNIT PROTEIN MS35"/>
    <property type="match status" value="1"/>
</dbReference>